<keyword evidence="5" id="KW-0614">Plasmid</keyword>
<evidence type="ECO:0000256" key="1">
    <source>
        <dbReference type="ARBA" id="ARBA00004370"/>
    </source>
</evidence>
<keyword evidence="4" id="KW-0472">Membrane</keyword>
<evidence type="ECO:0000313" key="6">
    <source>
        <dbReference type="Proteomes" id="UP000001739"/>
    </source>
</evidence>
<dbReference type="InterPro" id="IPR007792">
    <property type="entry name" value="T4SS_VirB3/TrbD/AvhB"/>
</dbReference>
<dbReference type="AlphaFoldDB" id="B2TH82"/>
<dbReference type="RefSeq" id="WP_012431000.1">
    <property type="nucleotide sequence ID" value="NC_010679.1"/>
</dbReference>
<dbReference type="eggNOG" id="ENOG502ZEJH">
    <property type="taxonomic scope" value="Bacteria"/>
</dbReference>
<sequence>MEKDELTSSVVIRAGQRPALMLYVPLSLFIMEAMVGLVLFRLIGYWVAMLIPIHFYFVTRTAEDYHWMTTVKADIYHYFFFVKNKGLHGKGVITFTASPPNARQRNYDGLR</sequence>
<dbReference type="GO" id="GO:0016020">
    <property type="term" value="C:membrane"/>
    <property type="evidence" value="ECO:0007669"/>
    <property type="project" value="UniProtKB-SubCell"/>
</dbReference>
<dbReference type="Pfam" id="PF05101">
    <property type="entry name" value="VirB3"/>
    <property type="match status" value="1"/>
</dbReference>
<evidence type="ECO:0000256" key="4">
    <source>
        <dbReference type="ARBA" id="ARBA00023136"/>
    </source>
</evidence>
<dbReference type="Proteomes" id="UP000001739">
    <property type="component" value="Plasmid pBPHYT01"/>
</dbReference>
<dbReference type="HOGENOM" id="CLU_2153606_0_0_4"/>
<gene>
    <name evidence="5" type="ordered locus">Bphyt_7346</name>
</gene>
<protein>
    <submittedName>
        <fullName evidence="5">Uncharacterized protein</fullName>
    </submittedName>
</protein>
<evidence type="ECO:0000313" key="5">
    <source>
        <dbReference type="EMBL" id="ACD21631.1"/>
    </source>
</evidence>
<keyword evidence="2" id="KW-0812">Transmembrane</keyword>
<evidence type="ECO:0000256" key="3">
    <source>
        <dbReference type="ARBA" id="ARBA00022989"/>
    </source>
</evidence>
<name>B2TH82_PARPJ</name>
<organism evidence="5 6">
    <name type="scientific">Paraburkholderia phytofirmans (strain DSM 17436 / LMG 22146 / PsJN)</name>
    <name type="common">Burkholderia phytofirmans</name>
    <dbReference type="NCBI Taxonomy" id="398527"/>
    <lineage>
        <taxon>Bacteria</taxon>
        <taxon>Pseudomonadati</taxon>
        <taxon>Pseudomonadota</taxon>
        <taxon>Betaproteobacteria</taxon>
        <taxon>Burkholderiales</taxon>
        <taxon>Burkholderiaceae</taxon>
        <taxon>Paraburkholderia</taxon>
    </lineage>
</organism>
<geneLocation type="plasmid" evidence="5 6">
    <name>pBPHYT01</name>
</geneLocation>
<dbReference type="EMBL" id="CP001054">
    <property type="protein sequence ID" value="ACD21631.1"/>
    <property type="molecule type" value="Genomic_DNA"/>
</dbReference>
<keyword evidence="3" id="KW-1133">Transmembrane helix</keyword>
<proteinExistence type="predicted"/>
<accession>B2TH82</accession>
<comment type="subcellular location">
    <subcellularLocation>
        <location evidence="1">Membrane</location>
    </subcellularLocation>
</comment>
<dbReference type="KEGG" id="bpy:Bphyt_7346"/>
<reference evidence="5 6" key="1">
    <citation type="journal article" date="2011" name="J. Bacteriol.">
        <title>Complete genome sequence of the plant growth-promoting endophyte Burkholderia phytofirmans strain PsJN.</title>
        <authorList>
            <person name="Weilharter A."/>
            <person name="Mitter B."/>
            <person name="Shin M.V."/>
            <person name="Chain P.S."/>
            <person name="Nowak J."/>
            <person name="Sessitsch A."/>
        </authorList>
    </citation>
    <scope>NUCLEOTIDE SEQUENCE [LARGE SCALE GENOMIC DNA]</scope>
    <source>
        <strain evidence="6">DSM 17436 / LMG 22146 / PsJN</strain>
        <plasmid evidence="5 6">pBPHYT01</plasmid>
    </source>
</reference>
<evidence type="ECO:0000256" key="2">
    <source>
        <dbReference type="ARBA" id="ARBA00022692"/>
    </source>
</evidence>
<dbReference type="OrthoDB" id="9134424at2"/>